<dbReference type="EC" id="3.5.4.26" evidence="15"/>
<keyword evidence="7 15" id="KW-0479">Metal-binding</keyword>
<feature type="binding site" evidence="17">
    <location>
        <position position="207"/>
    </location>
    <ligand>
        <name>substrate</name>
    </ligand>
</feature>
<feature type="binding site" evidence="17">
    <location>
        <position position="224"/>
    </location>
    <ligand>
        <name>NADP(+)</name>
        <dbReference type="ChEBI" id="CHEBI:58349"/>
    </ligand>
</feature>
<proteinExistence type="inferred from homology"/>
<dbReference type="InterPro" id="IPR016193">
    <property type="entry name" value="Cytidine_deaminase-like"/>
</dbReference>
<evidence type="ECO:0000256" key="16">
    <source>
        <dbReference type="PIRSR" id="PIRSR006769-1"/>
    </source>
</evidence>
<evidence type="ECO:0000256" key="13">
    <source>
        <dbReference type="ARBA" id="ARBA00049861"/>
    </source>
</evidence>
<dbReference type="CDD" id="cd01284">
    <property type="entry name" value="Riboflavin_deaminase-reductase"/>
    <property type="match status" value="1"/>
</dbReference>
<feature type="binding site" evidence="17">
    <location>
        <position position="187"/>
    </location>
    <ligand>
        <name>substrate</name>
    </ligand>
</feature>
<feature type="binding site" evidence="17">
    <location>
        <position position="173"/>
    </location>
    <ligand>
        <name>NADP(+)</name>
        <dbReference type="ChEBI" id="CHEBI:58349"/>
    </ligand>
</feature>
<keyword evidence="21" id="KW-1185">Reference proteome</keyword>
<organism evidence="20 21">
    <name type="scientific">Bifidobacterium biavatii DSM 23969</name>
    <dbReference type="NCBI Taxonomy" id="1437608"/>
    <lineage>
        <taxon>Bacteria</taxon>
        <taxon>Bacillati</taxon>
        <taxon>Actinomycetota</taxon>
        <taxon>Actinomycetes</taxon>
        <taxon>Bifidobacteriales</taxon>
        <taxon>Bifidobacteriaceae</taxon>
        <taxon>Bifidobacterium</taxon>
    </lineage>
</organism>
<dbReference type="Pfam" id="PF01872">
    <property type="entry name" value="RibD_C"/>
    <property type="match status" value="1"/>
</dbReference>
<evidence type="ECO:0000256" key="11">
    <source>
        <dbReference type="ARBA" id="ARBA00023002"/>
    </source>
</evidence>
<feature type="binding site" evidence="18">
    <location>
        <position position="78"/>
    </location>
    <ligand>
        <name>Zn(2+)</name>
        <dbReference type="ChEBI" id="CHEBI:29105"/>
        <note>catalytic</note>
    </ligand>
</feature>
<dbReference type="PANTHER" id="PTHR38011">
    <property type="entry name" value="DIHYDROFOLATE REDUCTASE FAMILY PROTEIN (AFU_ORTHOLOGUE AFUA_8G06820)"/>
    <property type="match status" value="1"/>
</dbReference>
<dbReference type="PROSITE" id="PS00903">
    <property type="entry name" value="CYT_DCMP_DEAMINASES_1"/>
    <property type="match status" value="1"/>
</dbReference>
<dbReference type="Gene3D" id="3.40.140.10">
    <property type="entry name" value="Cytidine Deaminase, domain 2"/>
    <property type="match status" value="1"/>
</dbReference>
<dbReference type="Pfam" id="PF00383">
    <property type="entry name" value="dCMP_cyt_deam_1"/>
    <property type="match status" value="1"/>
</dbReference>
<comment type="catalytic activity">
    <reaction evidence="13 15">
        <text>5-amino-6-(5-phospho-D-ribitylamino)uracil + NADP(+) = 5-amino-6-(5-phospho-D-ribosylamino)uracil + NADPH + H(+)</text>
        <dbReference type="Rhea" id="RHEA:17845"/>
        <dbReference type="ChEBI" id="CHEBI:15378"/>
        <dbReference type="ChEBI" id="CHEBI:57783"/>
        <dbReference type="ChEBI" id="CHEBI:58349"/>
        <dbReference type="ChEBI" id="CHEBI:58421"/>
        <dbReference type="ChEBI" id="CHEBI:58453"/>
        <dbReference type="EC" id="1.1.1.193"/>
    </reaction>
</comment>
<dbReference type="eggNOG" id="COG0117">
    <property type="taxonomic scope" value="Bacteria"/>
</dbReference>
<feature type="binding site" evidence="17">
    <location>
        <position position="157"/>
    </location>
    <ligand>
        <name>NADP(+)</name>
        <dbReference type="ChEBI" id="CHEBI:58349"/>
    </ligand>
</feature>
<feature type="binding site" evidence="17">
    <location>
        <position position="203"/>
    </location>
    <ligand>
        <name>substrate</name>
    </ligand>
</feature>
<comment type="catalytic activity">
    <reaction evidence="14 15">
        <text>2,5-diamino-6-hydroxy-4-(5-phosphoribosylamino)-pyrimidine + H2O + H(+) = 5-amino-6-(5-phospho-D-ribosylamino)uracil + NH4(+)</text>
        <dbReference type="Rhea" id="RHEA:21868"/>
        <dbReference type="ChEBI" id="CHEBI:15377"/>
        <dbReference type="ChEBI" id="CHEBI:15378"/>
        <dbReference type="ChEBI" id="CHEBI:28938"/>
        <dbReference type="ChEBI" id="CHEBI:58453"/>
        <dbReference type="ChEBI" id="CHEBI:58614"/>
        <dbReference type="EC" id="3.5.4.26"/>
    </reaction>
</comment>
<evidence type="ECO:0000313" key="20">
    <source>
        <dbReference type="EMBL" id="KFI52701.1"/>
    </source>
</evidence>
<dbReference type="AlphaFoldDB" id="A0A087A1Q1"/>
<sequence length="371" mass="38694">MGDREFMSVALRHARLGAGKVNPNPMVGAVIVRDGRIIATGHHDHLGGWHAERAALEAAAAAGVDVRGATIYVTLEPCCHTGKQPPCSQALIDAGIARVVVGSPDPNPLVAGKGIRQLADAGIAVTEGVLRSECDALNEIFLHAIVTHTPFVMLKYAMTLDGHIATASGLSQWITGEAARRRVHEDRARFASILVGVNTVLADDPQLTSRIEHGHNPLRVICDTHLRTPLDAQVVATAARTPTIIATASANDARAQQYRDRGCEVLRVATDGDGHASIAAVAAALYARGIDSIMIEGGSGIAWSALDAGIVTKVSAYIAPKLFGGAGAPAPIGGLGVASPDDCFRIAHPAVSAIGDDILIEGGVDYVHRHR</sequence>
<evidence type="ECO:0000256" key="9">
    <source>
        <dbReference type="ARBA" id="ARBA00022833"/>
    </source>
</evidence>
<evidence type="ECO:0000256" key="1">
    <source>
        <dbReference type="ARBA" id="ARBA00002151"/>
    </source>
</evidence>
<dbReference type="RefSeq" id="WP_033492894.1">
    <property type="nucleotide sequence ID" value="NZ_JDUU01000006.1"/>
</dbReference>
<dbReference type="InterPro" id="IPR002125">
    <property type="entry name" value="CMP_dCMP_dom"/>
</dbReference>
<keyword evidence="9 15" id="KW-0862">Zinc</keyword>
<dbReference type="STRING" id="1437608.GCA_000771645_02246"/>
<dbReference type="GO" id="GO:0008703">
    <property type="term" value="F:5-amino-6-(5-phosphoribosylamino)uracil reductase activity"/>
    <property type="evidence" value="ECO:0007669"/>
    <property type="project" value="UniProtKB-EC"/>
</dbReference>
<feature type="binding site" evidence="17">
    <location>
        <begin position="298"/>
        <end position="304"/>
    </location>
    <ligand>
        <name>NADP(+)</name>
        <dbReference type="ChEBI" id="CHEBI:58349"/>
    </ligand>
</feature>
<dbReference type="GO" id="GO:0008835">
    <property type="term" value="F:diaminohydroxyphosphoribosylaminopyrimidine deaminase activity"/>
    <property type="evidence" value="ECO:0007669"/>
    <property type="project" value="UniProtKB-EC"/>
</dbReference>
<feature type="active site" description="Proton donor" evidence="16">
    <location>
        <position position="52"/>
    </location>
</feature>
<dbReference type="InterPro" id="IPR016192">
    <property type="entry name" value="APOBEC/CMP_deaminase_Zn-bd"/>
</dbReference>
<evidence type="ECO:0000256" key="7">
    <source>
        <dbReference type="ARBA" id="ARBA00022723"/>
    </source>
</evidence>
<dbReference type="GO" id="GO:0009231">
    <property type="term" value="P:riboflavin biosynthetic process"/>
    <property type="evidence" value="ECO:0007669"/>
    <property type="project" value="UniProtKB-UniPathway"/>
</dbReference>
<feature type="domain" description="CMP/dCMP-type deaminase" evidence="19">
    <location>
        <begin position="1"/>
        <end position="126"/>
    </location>
</feature>
<gene>
    <name evidence="20" type="ORF">BBIA_0382</name>
</gene>
<dbReference type="PROSITE" id="PS51747">
    <property type="entry name" value="CYT_DCMP_DEAMINASES_2"/>
    <property type="match status" value="1"/>
</dbReference>
<dbReference type="EC" id="1.1.1.193" evidence="15"/>
<comment type="cofactor">
    <cofactor evidence="15 18">
        <name>Zn(2+)</name>
        <dbReference type="ChEBI" id="CHEBI:29105"/>
    </cofactor>
    <text evidence="15 18">Binds 1 zinc ion.</text>
</comment>
<evidence type="ECO:0000256" key="17">
    <source>
        <dbReference type="PIRSR" id="PIRSR006769-2"/>
    </source>
</evidence>
<dbReference type="UniPathway" id="UPA00275">
    <property type="reaction ID" value="UER00401"/>
</dbReference>
<reference evidence="20 21" key="1">
    <citation type="submission" date="2014-03" db="EMBL/GenBank/DDBJ databases">
        <title>Genomics of Bifidobacteria.</title>
        <authorList>
            <person name="Ventura M."/>
            <person name="Milani C."/>
            <person name="Lugli G.A."/>
        </authorList>
    </citation>
    <scope>NUCLEOTIDE SEQUENCE [LARGE SCALE GENOMIC DNA]</scope>
    <source>
        <strain evidence="20 21">DSM 23969</strain>
    </source>
</reference>
<dbReference type="Gene3D" id="3.40.430.10">
    <property type="entry name" value="Dihydrofolate Reductase, subunit A"/>
    <property type="match status" value="1"/>
</dbReference>
<keyword evidence="8 15" id="KW-0378">Hydrolase</keyword>
<dbReference type="eggNOG" id="COG1985">
    <property type="taxonomic scope" value="Bacteria"/>
</dbReference>
<name>A0A087A1Q1_9BIFI</name>
<evidence type="ECO:0000256" key="15">
    <source>
        <dbReference type="PIRNR" id="PIRNR006769"/>
    </source>
</evidence>
<dbReference type="NCBIfam" id="TIGR00227">
    <property type="entry name" value="ribD_Cterm"/>
    <property type="match status" value="1"/>
</dbReference>
<feature type="binding site" evidence="18">
    <location>
        <position position="87"/>
    </location>
    <ligand>
        <name>Zn(2+)</name>
        <dbReference type="ChEBI" id="CHEBI:29105"/>
        <note>catalytic</note>
    </ligand>
</feature>
<accession>A0A087A1Q1</accession>
<feature type="binding site" evidence="17">
    <location>
        <position position="171"/>
    </location>
    <ligand>
        <name>substrate</name>
    </ligand>
</feature>
<evidence type="ECO:0000259" key="19">
    <source>
        <dbReference type="PROSITE" id="PS51747"/>
    </source>
</evidence>
<dbReference type="PIRSF" id="PIRSF006769">
    <property type="entry name" value="RibD"/>
    <property type="match status" value="1"/>
</dbReference>
<evidence type="ECO:0000256" key="8">
    <source>
        <dbReference type="ARBA" id="ARBA00022801"/>
    </source>
</evidence>
<comment type="pathway">
    <text evidence="2 15">Cofactor biosynthesis; riboflavin biosynthesis; 5-amino-6-(D-ribitylamino)uracil from GTP: step 2/4.</text>
</comment>
<evidence type="ECO:0000256" key="4">
    <source>
        <dbReference type="ARBA" id="ARBA00005259"/>
    </source>
</evidence>
<dbReference type="SUPFAM" id="SSF53597">
    <property type="entry name" value="Dihydrofolate reductase-like"/>
    <property type="match status" value="1"/>
</dbReference>
<protein>
    <recommendedName>
        <fullName evidence="15">Riboflavin biosynthesis protein RibD</fullName>
    </recommendedName>
    <domain>
        <recommendedName>
            <fullName evidence="15">Diaminohydroxyphosphoribosylaminopyrimidine deaminase</fullName>
            <shortName evidence="15">DRAP deaminase</shortName>
            <ecNumber evidence="15">3.5.4.26</ecNumber>
        </recommendedName>
        <alternativeName>
            <fullName evidence="15">Riboflavin-specific deaminase</fullName>
        </alternativeName>
    </domain>
    <domain>
        <recommendedName>
            <fullName evidence="15">5-amino-6-(5-phosphoribosylamino)uracil reductase</fullName>
            <ecNumber evidence="15">1.1.1.193</ecNumber>
        </recommendedName>
        <alternativeName>
            <fullName evidence="15">HTP reductase</fullName>
        </alternativeName>
    </domain>
</protein>
<keyword evidence="11 15" id="KW-0560">Oxidoreductase</keyword>
<dbReference type="InterPro" id="IPR011549">
    <property type="entry name" value="RibD_C"/>
</dbReference>
<comment type="caution">
    <text evidence="20">The sequence shown here is derived from an EMBL/GenBank/DDBJ whole genome shotgun (WGS) entry which is preliminary data.</text>
</comment>
<dbReference type="PANTHER" id="PTHR38011:SF7">
    <property type="entry name" value="2,5-DIAMINO-6-RIBOSYLAMINO-4(3H)-PYRIMIDINONE 5'-PHOSPHATE REDUCTASE"/>
    <property type="match status" value="1"/>
</dbReference>
<dbReference type="InterPro" id="IPR050765">
    <property type="entry name" value="Riboflavin_Biosynth_HTPR"/>
</dbReference>
<evidence type="ECO:0000256" key="6">
    <source>
        <dbReference type="ARBA" id="ARBA00022619"/>
    </source>
</evidence>
<feature type="binding site" evidence="18">
    <location>
        <position position="50"/>
    </location>
    <ligand>
        <name>Zn(2+)</name>
        <dbReference type="ChEBI" id="CHEBI:29105"/>
        <note>catalytic</note>
    </ligand>
</feature>
<dbReference type="OrthoDB" id="9800865at2"/>
<dbReference type="Proteomes" id="UP000029108">
    <property type="component" value="Unassembled WGS sequence"/>
</dbReference>
<keyword evidence="6 15" id="KW-0686">Riboflavin biosynthesis</keyword>
<evidence type="ECO:0000313" key="21">
    <source>
        <dbReference type="Proteomes" id="UP000029108"/>
    </source>
</evidence>
<dbReference type="GO" id="GO:0008270">
    <property type="term" value="F:zinc ion binding"/>
    <property type="evidence" value="ECO:0007669"/>
    <property type="project" value="InterPro"/>
</dbReference>
<feature type="binding site" evidence="17">
    <location>
        <position position="210"/>
    </location>
    <ligand>
        <name>substrate</name>
    </ligand>
</feature>
<dbReference type="EMBL" id="JGYN01000004">
    <property type="protein sequence ID" value="KFI52701.1"/>
    <property type="molecule type" value="Genomic_DNA"/>
</dbReference>
<dbReference type="FunFam" id="3.40.140.10:FF:000025">
    <property type="entry name" value="Riboflavin biosynthesis protein RibD"/>
    <property type="match status" value="1"/>
</dbReference>
<comment type="similarity">
    <text evidence="5 15">In the C-terminal section; belongs to the HTP reductase family.</text>
</comment>
<dbReference type="GO" id="GO:0050661">
    <property type="term" value="F:NADP binding"/>
    <property type="evidence" value="ECO:0007669"/>
    <property type="project" value="InterPro"/>
</dbReference>
<comment type="pathway">
    <text evidence="3 15">Cofactor biosynthesis; riboflavin biosynthesis; 5-amino-6-(D-ribitylamino)uracil from GTP: step 3/4.</text>
</comment>
<evidence type="ECO:0000256" key="18">
    <source>
        <dbReference type="PIRSR" id="PIRSR006769-3"/>
    </source>
</evidence>
<dbReference type="SUPFAM" id="SSF53927">
    <property type="entry name" value="Cytidine deaminase-like"/>
    <property type="match status" value="1"/>
</dbReference>
<comment type="similarity">
    <text evidence="4 15">In the N-terminal section; belongs to the cytidine and deoxycytidylate deaminase family.</text>
</comment>
<dbReference type="InterPro" id="IPR024072">
    <property type="entry name" value="DHFR-like_dom_sf"/>
</dbReference>
<dbReference type="NCBIfam" id="TIGR00326">
    <property type="entry name" value="eubact_ribD"/>
    <property type="match status" value="1"/>
</dbReference>
<feature type="binding site" evidence="17">
    <location>
        <position position="296"/>
    </location>
    <ligand>
        <name>substrate</name>
    </ligand>
</feature>
<evidence type="ECO:0000256" key="12">
    <source>
        <dbReference type="ARBA" id="ARBA00023268"/>
    </source>
</evidence>
<dbReference type="InterPro" id="IPR002734">
    <property type="entry name" value="RibDG_C"/>
</dbReference>
<evidence type="ECO:0000256" key="10">
    <source>
        <dbReference type="ARBA" id="ARBA00022857"/>
    </source>
</evidence>
<evidence type="ECO:0000256" key="14">
    <source>
        <dbReference type="ARBA" id="ARBA00049886"/>
    </source>
</evidence>
<keyword evidence="10 15" id="KW-0521">NADP</keyword>
<feature type="binding site" evidence="17">
    <location>
        <position position="199"/>
    </location>
    <ligand>
        <name>NADP(+)</name>
        <dbReference type="ChEBI" id="CHEBI:58349"/>
    </ligand>
</feature>
<evidence type="ECO:0000256" key="2">
    <source>
        <dbReference type="ARBA" id="ARBA00004882"/>
    </source>
</evidence>
<keyword evidence="12" id="KW-0511">Multifunctional enzyme</keyword>
<comment type="function">
    <text evidence="1 15">Converts 2,5-diamino-6-(ribosylamino)-4(3h)-pyrimidinone 5'-phosphate into 5-amino-6-(ribosylamino)-2,4(1h,3h)-pyrimidinedione 5'-phosphate.</text>
</comment>
<evidence type="ECO:0000256" key="3">
    <source>
        <dbReference type="ARBA" id="ARBA00004910"/>
    </source>
</evidence>
<evidence type="ECO:0000256" key="5">
    <source>
        <dbReference type="ARBA" id="ARBA00007417"/>
    </source>
</evidence>
<dbReference type="InterPro" id="IPR004794">
    <property type="entry name" value="Eubact_RibD"/>
</dbReference>